<gene>
    <name evidence="1" type="ORF">QBC47DRAFT_410959</name>
</gene>
<reference evidence="1" key="1">
    <citation type="submission" date="2023-06" db="EMBL/GenBank/DDBJ databases">
        <title>Genome-scale phylogeny and comparative genomics of the fungal order Sordariales.</title>
        <authorList>
            <consortium name="Lawrence Berkeley National Laboratory"/>
            <person name="Hensen N."/>
            <person name="Bonometti L."/>
            <person name="Westerberg I."/>
            <person name="Brannstrom I.O."/>
            <person name="Guillou S."/>
            <person name="Cros-Aarteil S."/>
            <person name="Calhoun S."/>
            <person name="Haridas S."/>
            <person name="Kuo A."/>
            <person name="Mondo S."/>
            <person name="Pangilinan J."/>
            <person name="Riley R."/>
            <person name="Labutti K."/>
            <person name="Andreopoulos B."/>
            <person name="Lipzen A."/>
            <person name="Chen C."/>
            <person name="Yanf M."/>
            <person name="Daum C."/>
            <person name="Ng V."/>
            <person name="Clum A."/>
            <person name="Steindorff A."/>
            <person name="Ohm R."/>
            <person name="Martin F."/>
            <person name="Silar P."/>
            <person name="Natvig D."/>
            <person name="Lalanne C."/>
            <person name="Gautier V."/>
            <person name="Ament-Velasquez S.L."/>
            <person name="Kruys A."/>
            <person name="Hutchinson M.I."/>
            <person name="Powell A.J."/>
            <person name="Barry K."/>
            <person name="Miller A.N."/>
            <person name="Grigoriev I.V."/>
            <person name="Debuchy R."/>
            <person name="Gladieux P."/>
            <person name="Thoren M.H."/>
            <person name="Johannesson H."/>
        </authorList>
    </citation>
    <scope>NUCLEOTIDE SEQUENCE</scope>
    <source>
        <strain evidence="1">PSN4</strain>
    </source>
</reference>
<dbReference type="SUPFAM" id="SSF56784">
    <property type="entry name" value="HAD-like"/>
    <property type="match status" value="1"/>
</dbReference>
<dbReference type="Proteomes" id="UP001239445">
    <property type="component" value="Unassembled WGS sequence"/>
</dbReference>
<evidence type="ECO:0000313" key="1">
    <source>
        <dbReference type="EMBL" id="KAK1758248.1"/>
    </source>
</evidence>
<dbReference type="InterPro" id="IPR050849">
    <property type="entry name" value="HAD-like_hydrolase_phosphatase"/>
</dbReference>
<dbReference type="PANTHER" id="PTHR28181">
    <property type="entry name" value="UPF0655 PROTEIN YCR015C"/>
    <property type="match status" value="1"/>
</dbReference>
<proteinExistence type="predicted"/>
<evidence type="ECO:0000313" key="2">
    <source>
        <dbReference type="Proteomes" id="UP001239445"/>
    </source>
</evidence>
<dbReference type="EMBL" id="MU839829">
    <property type="protein sequence ID" value="KAK1758248.1"/>
    <property type="molecule type" value="Genomic_DNA"/>
</dbReference>
<accession>A0AAJ0FCD8</accession>
<dbReference type="InterPro" id="IPR036412">
    <property type="entry name" value="HAD-like_sf"/>
</dbReference>
<keyword evidence="2" id="KW-1185">Reference proteome</keyword>
<dbReference type="InterPro" id="IPR023214">
    <property type="entry name" value="HAD_sf"/>
</dbReference>
<dbReference type="AlphaFoldDB" id="A0AAJ0FCD8"/>
<comment type="caution">
    <text evidence="1">The sequence shown here is derived from an EMBL/GenBank/DDBJ whole genome shotgun (WGS) entry which is preliminary data.</text>
</comment>
<protein>
    <submittedName>
        <fullName evidence="1">Uncharacterized protein</fullName>
    </submittedName>
</protein>
<sequence length="309" mass="33054">MSSSSVPVPPLLVLLDFDGTITQEDTINALAEEVIAHEGTVSLSEWDGIVKAWLDEYEAHIGVYRPPAAERSTAEAELEFLESLRGVEERSLGRVERAGVFDFGGVGRGGVLRGFGRGALERGVVKVREGVGEFLRGVMEMGGGGDGEVEVGVVSVNWSGEWMRGVLEGVGIEGVVEGDRSLVNWIGKDGRVMGPEGVGGRVLVTAGDKREAARSVVRGWEGEKKLGGGEKGRWIYVGDSVTDLGCLLDATVGVVLAESEESKVVRTLRRVGKEVSHVGGWREMALPALVWARDFREILESGLLELGAE</sequence>
<dbReference type="Gene3D" id="3.40.50.1000">
    <property type="entry name" value="HAD superfamily/HAD-like"/>
    <property type="match status" value="1"/>
</dbReference>
<organism evidence="1 2">
    <name type="scientific">Echria macrotheca</name>
    <dbReference type="NCBI Taxonomy" id="438768"/>
    <lineage>
        <taxon>Eukaryota</taxon>
        <taxon>Fungi</taxon>
        <taxon>Dikarya</taxon>
        <taxon>Ascomycota</taxon>
        <taxon>Pezizomycotina</taxon>
        <taxon>Sordariomycetes</taxon>
        <taxon>Sordariomycetidae</taxon>
        <taxon>Sordariales</taxon>
        <taxon>Schizotheciaceae</taxon>
        <taxon>Echria</taxon>
    </lineage>
</organism>
<dbReference type="PANTHER" id="PTHR28181:SF1">
    <property type="entry name" value="COLD TOLERANCE PROTEIN 1"/>
    <property type="match status" value="1"/>
</dbReference>
<name>A0AAJ0FCD8_9PEZI</name>